<evidence type="ECO:0000313" key="7">
    <source>
        <dbReference type="Proteomes" id="UP001159428"/>
    </source>
</evidence>
<evidence type="ECO:0000259" key="5">
    <source>
        <dbReference type="SMART" id="SM00543"/>
    </source>
</evidence>
<feature type="compositionally biased region" description="Basic and acidic residues" evidence="4">
    <location>
        <begin position="18"/>
        <end position="35"/>
    </location>
</feature>
<evidence type="ECO:0000256" key="3">
    <source>
        <dbReference type="ARBA" id="ARBA00022845"/>
    </source>
</evidence>
<dbReference type="Gene3D" id="1.25.40.180">
    <property type="match status" value="1"/>
</dbReference>
<dbReference type="InterPro" id="IPR003890">
    <property type="entry name" value="MIF4G-like_typ-3"/>
</dbReference>
<protein>
    <recommendedName>
        <fullName evidence="5">MIF4G domain-containing protein</fullName>
    </recommendedName>
</protein>
<dbReference type="EMBL" id="CALNXJ010000015">
    <property type="protein sequence ID" value="CAH3116714.1"/>
    <property type="molecule type" value="Genomic_DNA"/>
</dbReference>
<evidence type="ECO:0000313" key="6">
    <source>
        <dbReference type="EMBL" id="CAH3116714.1"/>
    </source>
</evidence>
<gene>
    <name evidence="6" type="ORF">PMEA_00006569</name>
</gene>
<dbReference type="SUPFAM" id="SSF48371">
    <property type="entry name" value="ARM repeat"/>
    <property type="match status" value="1"/>
</dbReference>
<dbReference type="AlphaFoldDB" id="A0AAU9WKA0"/>
<dbReference type="GO" id="GO:0008494">
    <property type="term" value="F:translation activator activity"/>
    <property type="evidence" value="ECO:0007669"/>
    <property type="project" value="TreeGrafter"/>
</dbReference>
<feature type="compositionally biased region" description="Basic and acidic residues" evidence="4">
    <location>
        <begin position="112"/>
        <end position="135"/>
    </location>
</feature>
<keyword evidence="3" id="KW-0810">Translation regulation</keyword>
<comment type="caution">
    <text evidence="6">The sequence shown here is derived from an EMBL/GenBank/DDBJ whole genome shotgun (WGS) entry which is preliminary data.</text>
</comment>
<feature type="domain" description="MIF4G" evidence="5">
    <location>
        <begin position="229"/>
        <end position="445"/>
    </location>
</feature>
<feature type="compositionally biased region" description="Basic and acidic residues" evidence="4">
    <location>
        <begin position="142"/>
        <end position="160"/>
    </location>
</feature>
<dbReference type="GO" id="GO:0006446">
    <property type="term" value="P:regulation of translational initiation"/>
    <property type="evidence" value="ECO:0007669"/>
    <property type="project" value="TreeGrafter"/>
</dbReference>
<name>A0AAU9WKA0_9CNID</name>
<evidence type="ECO:0000256" key="4">
    <source>
        <dbReference type="SAM" id="MobiDB-lite"/>
    </source>
</evidence>
<accession>A0AAU9WKA0</accession>
<dbReference type="PANTHER" id="PTHR23254">
    <property type="entry name" value="EIF4G DOMAIN PROTEIN"/>
    <property type="match status" value="1"/>
</dbReference>
<dbReference type="InterPro" id="IPR016024">
    <property type="entry name" value="ARM-type_fold"/>
</dbReference>
<feature type="compositionally biased region" description="Polar residues" evidence="4">
    <location>
        <begin position="161"/>
        <end position="171"/>
    </location>
</feature>
<comment type="subcellular location">
    <subcellularLocation>
        <location evidence="1">Cytoplasm</location>
    </subcellularLocation>
</comment>
<keyword evidence="7" id="KW-1185">Reference proteome</keyword>
<organism evidence="6 7">
    <name type="scientific">Pocillopora meandrina</name>
    <dbReference type="NCBI Taxonomy" id="46732"/>
    <lineage>
        <taxon>Eukaryota</taxon>
        <taxon>Metazoa</taxon>
        <taxon>Cnidaria</taxon>
        <taxon>Anthozoa</taxon>
        <taxon>Hexacorallia</taxon>
        <taxon>Scleractinia</taxon>
        <taxon>Astrocoeniina</taxon>
        <taxon>Pocilloporidae</taxon>
        <taxon>Pocillopora</taxon>
    </lineage>
</organism>
<evidence type="ECO:0000256" key="1">
    <source>
        <dbReference type="ARBA" id="ARBA00004496"/>
    </source>
</evidence>
<sequence length="513" mass="58040">MSGKKKITSKGYTNPLRRPGEKREDLNTQEREKKTPSPSTETDRGASLGVVQVLSNEKDAKDNTCLVSQETNEKPVEDVSPIPVPIDAGKDQYHANTKLLGSQESEEIPACKAEKVEKPLDEKEEETKLPQESDVHSNATKETAKTNKNIKEGDQKEHTAMNHNETSLTEATSKISNLSPFAREFVPKASFNLASVAKAPEFEPASVPPQFRRAPLLQKMHDTPGNELMNCVKDVLFRLTQRPGESGHYFDTLVLQIRKHLGSLNSFSEVVELIFEYSITQPNFHYIAAKLCNMLSKEDTIILESGENFRSVFMNRCRDEHKNREEALKNPQTLTQLLGFAIFEAELFCNYRPSGELLKELYRGLLEMLSTLLQNHTEECLVCICKILKMTGYLLDDSRIMETDSEKKQKVDKVFSDVEQLLKESTLSERSKRFLSQVRKLRASSWSSCPAVGASGTSFYFPSDDECSFSHYGLGLDDLSIDDDLIPVTNPEQWNDYLHDGEDDNELQDAYKY</sequence>
<reference evidence="6 7" key="1">
    <citation type="submission" date="2022-05" db="EMBL/GenBank/DDBJ databases">
        <authorList>
            <consortium name="Genoscope - CEA"/>
            <person name="William W."/>
        </authorList>
    </citation>
    <scope>NUCLEOTIDE SEQUENCE [LARGE SCALE GENOMIC DNA]</scope>
</reference>
<dbReference type="InterPro" id="IPR051367">
    <property type="entry name" value="mRNA_TranslReg/HistoneTransl"/>
</dbReference>
<feature type="region of interest" description="Disordered" evidence="4">
    <location>
        <begin position="1"/>
        <end position="171"/>
    </location>
</feature>
<dbReference type="Proteomes" id="UP001159428">
    <property type="component" value="Unassembled WGS sequence"/>
</dbReference>
<evidence type="ECO:0000256" key="2">
    <source>
        <dbReference type="ARBA" id="ARBA00022490"/>
    </source>
</evidence>
<dbReference type="GO" id="GO:0005737">
    <property type="term" value="C:cytoplasm"/>
    <property type="evidence" value="ECO:0007669"/>
    <property type="project" value="UniProtKB-SubCell"/>
</dbReference>
<dbReference type="SMART" id="SM00543">
    <property type="entry name" value="MIF4G"/>
    <property type="match status" value="1"/>
</dbReference>
<dbReference type="GO" id="GO:0003723">
    <property type="term" value="F:RNA binding"/>
    <property type="evidence" value="ECO:0007669"/>
    <property type="project" value="InterPro"/>
</dbReference>
<proteinExistence type="predicted"/>
<dbReference type="Pfam" id="PF02854">
    <property type="entry name" value="MIF4G"/>
    <property type="match status" value="1"/>
</dbReference>
<keyword evidence="2" id="KW-0963">Cytoplasm</keyword>
<dbReference type="PANTHER" id="PTHR23254:SF15">
    <property type="entry name" value="POLYADENYLATE-BINDING PROTEIN-INTERACTING PROTEIN 1"/>
    <property type="match status" value="1"/>
</dbReference>